<dbReference type="Gene3D" id="3.40.50.300">
    <property type="entry name" value="P-loop containing nucleotide triphosphate hydrolases"/>
    <property type="match status" value="1"/>
</dbReference>
<evidence type="ECO:0000256" key="8">
    <source>
        <dbReference type="ARBA" id="ARBA00048027"/>
    </source>
</evidence>
<dbReference type="SUPFAM" id="SSF47364">
    <property type="entry name" value="Domain of the SRP/SRP receptor G-proteins"/>
    <property type="match status" value="1"/>
</dbReference>
<dbReference type="GO" id="GO:0005525">
    <property type="term" value="F:GTP binding"/>
    <property type="evidence" value="ECO:0007669"/>
    <property type="project" value="UniProtKB-UniRule"/>
</dbReference>
<dbReference type="Pfam" id="PF02881">
    <property type="entry name" value="SRP54_N"/>
    <property type="match status" value="1"/>
</dbReference>
<dbReference type="GO" id="GO:0005886">
    <property type="term" value="C:plasma membrane"/>
    <property type="evidence" value="ECO:0007669"/>
    <property type="project" value="UniProtKB-SubCell"/>
</dbReference>
<dbReference type="AlphaFoldDB" id="A0A2M9A6E6"/>
<dbReference type="InterPro" id="IPR036225">
    <property type="entry name" value="SRP/SRP_N"/>
</dbReference>
<evidence type="ECO:0000256" key="9">
    <source>
        <dbReference type="HAMAP-Rule" id="MF_00920"/>
    </source>
</evidence>
<dbReference type="InterPro" id="IPR013822">
    <property type="entry name" value="Signal_recog_particl_SRP54_hlx"/>
</dbReference>
<feature type="binding site" evidence="9">
    <location>
        <begin position="187"/>
        <end position="191"/>
    </location>
    <ligand>
        <name>GTP</name>
        <dbReference type="ChEBI" id="CHEBI:37565"/>
    </ligand>
</feature>
<dbReference type="FunFam" id="3.40.50.300:FF:000053">
    <property type="entry name" value="Signal recognition particle receptor FtsY"/>
    <property type="match status" value="1"/>
</dbReference>
<dbReference type="SMART" id="SM00382">
    <property type="entry name" value="AAA"/>
    <property type="match status" value="1"/>
</dbReference>
<feature type="domain" description="SRP54-type proteins GTP-binding" evidence="11">
    <location>
        <begin position="98"/>
        <end position="299"/>
    </location>
</feature>
<evidence type="ECO:0000259" key="12">
    <source>
        <dbReference type="SMART" id="SM00963"/>
    </source>
</evidence>
<feature type="binding site" evidence="9">
    <location>
        <begin position="105"/>
        <end position="112"/>
    </location>
    <ligand>
        <name>GTP</name>
        <dbReference type="ChEBI" id="CHEBI:37565"/>
    </ligand>
</feature>
<protein>
    <recommendedName>
        <fullName evidence="9">Signal recognition particle receptor FtsY</fullName>
        <shortName evidence="9">SRP receptor</shortName>
        <ecNumber evidence="9">3.6.5.4</ecNumber>
    </recommendedName>
</protein>
<comment type="function">
    <text evidence="9">Involved in targeting and insertion of nascent membrane proteins into the cytoplasmic membrane. Acts as a receptor for the complex formed by the signal recognition particle (SRP) and the ribosome-nascent chain (RNC).</text>
</comment>
<dbReference type="Pfam" id="PF00448">
    <property type="entry name" value="SRP54"/>
    <property type="match status" value="1"/>
</dbReference>
<dbReference type="Proteomes" id="UP000231134">
    <property type="component" value="Unassembled WGS sequence"/>
</dbReference>
<feature type="binding site" evidence="9">
    <location>
        <begin position="251"/>
        <end position="254"/>
    </location>
    <ligand>
        <name>GTP</name>
        <dbReference type="ChEBI" id="CHEBI:37565"/>
    </ligand>
</feature>
<evidence type="ECO:0000256" key="5">
    <source>
        <dbReference type="ARBA" id="ARBA00023134"/>
    </source>
</evidence>
<accession>A0A2M9A6E6</accession>
<keyword evidence="3 9" id="KW-0547">Nucleotide-binding</keyword>
<dbReference type="RefSeq" id="WP_100425278.1">
    <property type="nucleotide sequence ID" value="NZ_JAQXKX010000022.1"/>
</dbReference>
<evidence type="ECO:0000256" key="1">
    <source>
        <dbReference type="ARBA" id="ARBA00022475"/>
    </source>
</evidence>
<evidence type="ECO:0000256" key="3">
    <source>
        <dbReference type="ARBA" id="ARBA00022741"/>
    </source>
</evidence>
<keyword evidence="2 9" id="KW-0963">Cytoplasm</keyword>
<keyword evidence="14" id="KW-1185">Reference proteome</keyword>
<comment type="subunit">
    <text evidence="9">Part of the signal recognition particle protein translocation system, which is composed of SRP and FtsY.</text>
</comment>
<keyword evidence="1 9" id="KW-1003">Cell membrane</keyword>
<evidence type="ECO:0000259" key="10">
    <source>
        <dbReference type="SMART" id="SM00382"/>
    </source>
</evidence>
<evidence type="ECO:0000259" key="11">
    <source>
        <dbReference type="SMART" id="SM00962"/>
    </source>
</evidence>
<gene>
    <name evidence="9" type="primary">ftsY</name>
    <name evidence="13" type="ORF">BGX16_1251</name>
</gene>
<comment type="similarity">
    <text evidence="9">Belongs to the GTP-binding SRP family. FtsY subfamily.</text>
</comment>
<evidence type="ECO:0000256" key="6">
    <source>
        <dbReference type="ARBA" id="ARBA00023136"/>
    </source>
</evidence>
<keyword evidence="7 9" id="KW-0675">Receptor</keyword>
<dbReference type="EC" id="3.6.5.4" evidence="9"/>
<evidence type="ECO:0000313" key="13">
    <source>
        <dbReference type="EMBL" id="PJJ41290.1"/>
    </source>
</evidence>
<dbReference type="GO" id="GO:0005737">
    <property type="term" value="C:cytoplasm"/>
    <property type="evidence" value="ECO:0007669"/>
    <property type="project" value="UniProtKB-SubCell"/>
</dbReference>
<evidence type="ECO:0000313" key="14">
    <source>
        <dbReference type="Proteomes" id="UP000231134"/>
    </source>
</evidence>
<dbReference type="Gene3D" id="1.20.120.140">
    <property type="entry name" value="Signal recognition particle SRP54, nucleotide-binding domain"/>
    <property type="match status" value="1"/>
</dbReference>
<keyword evidence="5 9" id="KW-0342">GTP-binding</keyword>
<proteinExistence type="inferred from homology"/>
<dbReference type="SUPFAM" id="SSF52540">
    <property type="entry name" value="P-loop containing nucleoside triphosphate hydrolases"/>
    <property type="match status" value="1"/>
</dbReference>
<dbReference type="PANTHER" id="PTHR43134:SF1">
    <property type="entry name" value="SIGNAL RECOGNITION PARTICLE RECEPTOR SUBUNIT ALPHA"/>
    <property type="match status" value="1"/>
</dbReference>
<dbReference type="SMART" id="SM00963">
    <property type="entry name" value="SRP54_N"/>
    <property type="match status" value="1"/>
</dbReference>
<organism evidence="13 14">
    <name type="scientific">Hallerella succinigenes</name>
    <dbReference type="NCBI Taxonomy" id="1896222"/>
    <lineage>
        <taxon>Bacteria</taxon>
        <taxon>Pseudomonadati</taxon>
        <taxon>Fibrobacterota</taxon>
        <taxon>Fibrobacteria</taxon>
        <taxon>Fibrobacterales</taxon>
        <taxon>Fibrobacteraceae</taxon>
        <taxon>Hallerella</taxon>
    </lineage>
</organism>
<comment type="catalytic activity">
    <reaction evidence="8 9">
        <text>GTP + H2O = GDP + phosphate + H(+)</text>
        <dbReference type="Rhea" id="RHEA:19669"/>
        <dbReference type="ChEBI" id="CHEBI:15377"/>
        <dbReference type="ChEBI" id="CHEBI:15378"/>
        <dbReference type="ChEBI" id="CHEBI:37565"/>
        <dbReference type="ChEBI" id="CHEBI:43474"/>
        <dbReference type="ChEBI" id="CHEBI:58189"/>
        <dbReference type="EC" id="3.6.5.4"/>
    </reaction>
</comment>
<comment type="caution">
    <text evidence="13">The sequence shown here is derived from an EMBL/GenBank/DDBJ whole genome shotgun (WGS) entry which is preliminary data.</text>
</comment>
<evidence type="ECO:0000256" key="7">
    <source>
        <dbReference type="ARBA" id="ARBA00023170"/>
    </source>
</evidence>
<dbReference type="PANTHER" id="PTHR43134">
    <property type="entry name" value="SIGNAL RECOGNITION PARTICLE RECEPTOR SUBUNIT ALPHA"/>
    <property type="match status" value="1"/>
</dbReference>
<dbReference type="GO" id="GO:0005047">
    <property type="term" value="F:signal recognition particle binding"/>
    <property type="evidence" value="ECO:0007669"/>
    <property type="project" value="TreeGrafter"/>
</dbReference>
<dbReference type="GO" id="GO:0006614">
    <property type="term" value="P:SRP-dependent cotranslational protein targeting to membrane"/>
    <property type="evidence" value="ECO:0007669"/>
    <property type="project" value="InterPro"/>
</dbReference>
<dbReference type="EMBL" id="PGEX01000001">
    <property type="protein sequence ID" value="PJJ41290.1"/>
    <property type="molecule type" value="Genomic_DNA"/>
</dbReference>
<dbReference type="GO" id="GO:0003924">
    <property type="term" value="F:GTPase activity"/>
    <property type="evidence" value="ECO:0007669"/>
    <property type="project" value="UniProtKB-UniRule"/>
</dbReference>
<dbReference type="InterPro" id="IPR000897">
    <property type="entry name" value="SRP54_GTPase_dom"/>
</dbReference>
<dbReference type="SMART" id="SM00962">
    <property type="entry name" value="SRP54"/>
    <property type="match status" value="1"/>
</dbReference>
<feature type="domain" description="AAA+ ATPase" evidence="10">
    <location>
        <begin position="97"/>
        <end position="277"/>
    </location>
</feature>
<comment type="subcellular location">
    <subcellularLocation>
        <location evidence="9">Cell membrane</location>
        <topology evidence="9">Peripheral membrane protein</topology>
        <orientation evidence="9">Cytoplasmic side</orientation>
    </subcellularLocation>
    <subcellularLocation>
        <location evidence="9">Cytoplasm</location>
    </subcellularLocation>
</comment>
<dbReference type="HAMAP" id="MF_00920">
    <property type="entry name" value="FtsY"/>
    <property type="match status" value="1"/>
</dbReference>
<dbReference type="InterPro" id="IPR003593">
    <property type="entry name" value="AAA+_ATPase"/>
</dbReference>
<name>A0A2M9A6E6_9BACT</name>
<sequence length="300" mass="32523">MGLFSAIKKGLQKTREAILGEIKGIAGQGKVTDEMLEELEERLIKADVGTSAAFLLTDALREEALGKSLSQNEVLDILRSEAERFLVDPPKFEFKGNPHVFLVIGVNGAGKTTTIGKLAKKFADEGHKVMIAAADTFRAAAIEQLEVWAKRSGAEFVRHAEGSDPAAVAFDACQAAKARGCDVVFIDTAGRLQNKDYLMEELAKIVRVLKKIDPSYPHDMMLVLDGNTGQNAINQAKIFHKSFPLTGLVVTKLDGTAHGGSVLSIASSLKVPILWVGMGERIDQLVPFNKAEYVDGLFKE</sequence>
<evidence type="ECO:0000256" key="2">
    <source>
        <dbReference type="ARBA" id="ARBA00022490"/>
    </source>
</evidence>
<reference evidence="13 14" key="1">
    <citation type="submission" date="2017-11" db="EMBL/GenBank/DDBJ databases">
        <title>Animal gut microbial communities from fecal samples from Wisconsin, USA.</title>
        <authorList>
            <person name="Neumann A."/>
        </authorList>
    </citation>
    <scope>NUCLEOTIDE SEQUENCE [LARGE SCALE GENOMIC DNA]</scope>
    <source>
        <strain evidence="13 14">UWS3</strain>
    </source>
</reference>
<feature type="domain" description="Signal recognition particle SRP54 helical bundle" evidence="12">
    <location>
        <begin position="7"/>
        <end position="86"/>
    </location>
</feature>
<dbReference type="InterPro" id="IPR042101">
    <property type="entry name" value="SRP54_N_sf"/>
</dbReference>
<evidence type="ECO:0000256" key="4">
    <source>
        <dbReference type="ARBA" id="ARBA00022801"/>
    </source>
</evidence>
<dbReference type="InterPro" id="IPR027417">
    <property type="entry name" value="P-loop_NTPase"/>
</dbReference>
<dbReference type="InterPro" id="IPR004390">
    <property type="entry name" value="SR_rcpt_FtsY"/>
</dbReference>
<keyword evidence="4 9" id="KW-0378">Hydrolase</keyword>
<dbReference type="NCBIfam" id="TIGR00064">
    <property type="entry name" value="ftsY"/>
    <property type="match status" value="1"/>
</dbReference>
<dbReference type="OrthoDB" id="9804720at2"/>
<keyword evidence="6 9" id="KW-0472">Membrane</keyword>